<feature type="region of interest" description="Disordered" evidence="1">
    <location>
        <begin position="139"/>
        <end position="179"/>
    </location>
</feature>
<protein>
    <submittedName>
        <fullName evidence="2">Uncharacterized protein</fullName>
    </submittedName>
</protein>
<name>H9UJF0_SPIAZ</name>
<dbReference type="AlphaFoldDB" id="H9UJF0"/>
<dbReference type="PATRIC" id="fig|889378.3.peg.1574"/>
<evidence type="ECO:0000313" key="2">
    <source>
        <dbReference type="EMBL" id="AFG37643.1"/>
    </source>
</evidence>
<dbReference type="EMBL" id="CP003282">
    <property type="protein sequence ID" value="AFG37643.1"/>
    <property type="molecule type" value="Genomic_DNA"/>
</dbReference>
<dbReference type="RefSeq" id="WP_014455626.1">
    <property type="nucleotide sequence ID" value="NC_017098.1"/>
</dbReference>
<accession>H9UJF0</accession>
<dbReference type="Proteomes" id="UP000007383">
    <property type="component" value="Chromosome"/>
</dbReference>
<dbReference type="KEGG" id="sfc:Spiaf_1584"/>
<dbReference type="OrthoDB" id="3199595at2"/>
<reference evidence="3" key="1">
    <citation type="journal article" date="2013" name="Stand. Genomic Sci.">
        <title>Complete genome sequence of the halophilic bacterium Spirochaeta africana type strain (Z-7692(T)) from the alkaline Lake Magadi in the East African Rift.</title>
        <authorList>
            <person name="Liolos K."/>
            <person name="Abt B."/>
            <person name="Scheuner C."/>
            <person name="Teshima H."/>
            <person name="Held B."/>
            <person name="Lapidus A."/>
            <person name="Nolan M."/>
            <person name="Lucas S."/>
            <person name="Deshpande S."/>
            <person name="Cheng J.F."/>
            <person name="Tapia R."/>
            <person name="Goodwin L.A."/>
            <person name="Pitluck S."/>
            <person name="Pagani I."/>
            <person name="Ivanova N."/>
            <person name="Mavromatis K."/>
            <person name="Mikhailova N."/>
            <person name="Huntemann M."/>
            <person name="Pati A."/>
            <person name="Chen A."/>
            <person name="Palaniappan K."/>
            <person name="Land M."/>
            <person name="Rohde M."/>
            <person name="Tindall B.J."/>
            <person name="Detter J.C."/>
            <person name="Goker M."/>
            <person name="Bristow J."/>
            <person name="Eisen J.A."/>
            <person name="Markowitz V."/>
            <person name="Hugenholtz P."/>
            <person name="Woyke T."/>
            <person name="Klenk H.P."/>
            <person name="Kyrpides N.C."/>
        </authorList>
    </citation>
    <scope>NUCLEOTIDE SEQUENCE</scope>
    <source>
        <strain evidence="3">ATCC 700263 / DSM 8902 / Z-7692</strain>
    </source>
</reference>
<feature type="compositionally biased region" description="Pro residues" evidence="1">
    <location>
        <begin position="156"/>
        <end position="168"/>
    </location>
</feature>
<evidence type="ECO:0000256" key="1">
    <source>
        <dbReference type="SAM" id="MobiDB-lite"/>
    </source>
</evidence>
<evidence type="ECO:0000313" key="3">
    <source>
        <dbReference type="Proteomes" id="UP000007383"/>
    </source>
</evidence>
<keyword evidence="3" id="KW-1185">Reference proteome</keyword>
<dbReference type="HOGENOM" id="CLU_888279_0_0_12"/>
<sequence>MATQRYISTSFWDDKWVRSINPMDRYLYMYLMTNPLTNIAGVYEITIDRIAFDTGIDERSLRPMLESLSEAGKVHYYQEEWIIIPTWPKHQQYEKRSRIKEGIEKILRDLPAELLQYLIQVAYQYPVHTLLVGYEYPPNYSDSDRDTDTEGDTDAPAPPAPEDTPFPPGDEKPESGDILLDQYPGTAEIHAEIVSTWGQKRIRDYYQRIHDHYAARGTVRCQDYPAMARLWLSRDLEAGKIQRPPAPPPRGQASRQCPACGEITAEKVCPTCGWDIAAHPEESADSRAHGHMHRQAAAEQLAKMKAYMERRAG</sequence>
<organism evidence="2 3">
    <name type="scientific">Spirochaeta africana (strain ATCC 700263 / DSM 8902 / Z-7692)</name>
    <dbReference type="NCBI Taxonomy" id="889378"/>
    <lineage>
        <taxon>Bacteria</taxon>
        <taxon>Pseudomonadati</taxon>
        <taxon>Spirochaetota</taxon>
        <taxon>Spirochaetia</taxon>
        <taxon>Spirochaetales</taxon>
        <taxon>Spirochaetaceae</taxon>
        <taxon>Spirochaeta</taxon>
    </lineage>
</organism>
<dbReference type="STRING" id="889378.Spiaf_1584"/>
<dbReference type="eggNOG" id="COG3935">
    <property type="taxonomic scope" value="Bacteria"/>
</dbReference>
<gene>
    <name evidence="2" type="ordered locus">Spiaf_1584</name>
</gene>
<proteinExistence type="predicted"/>